<reference evidence="1" key="1">
    <citation type="submission" date="2020-06" db="EMBL/GenBank/DDBJ databases">
        <authorList>
            <person name="Li T."/>
            <person name="Hu X."/>
            <person name="Zhang T."/>
            <person name="Song X."/>
            <person name="Zhang H."/>
            <person name="Dai N."/>
            <person name="Sheng W."/>
            <person name="Hou X."/>
            <person name="Wei L."/>
        </authorList>
    </citation>
    <scope>NUCLEOTIDE SEQUENCE</scope>
    <source>
        <strain evidence="1">KEN1</strain>
        <tissue evidence="1">Leaf</tissue>
    </source>
</reference>
<name>A0AAW2TRH6_9LAMI</name>
<organism evidence="1">
    <name type="scientific">Sesamum latifolium</name>
    <dbReference type="NCBI Taxonomy" id="2727402"/>
    <lineage>
        <taxon>Eukaryota</taxon>
        <taxon>Viridiplantae</taxon>
        <taxon>Streptophyta</taxon>
        <taxon>Embryophyta</taxon>
        <taxon>Tracheophyta</taxon>
        <taxon>Spermatophyta</taxon>
        <taxon>Magnoliopsida</taxon>
        <taxon>eudicotyledons</taxon>
        <taxon>Gunneridae</taxon>
        <taxon>Pentapetalae</taxon>
        <taxon>asterids</taxon>
        <taxon>lamiids</taxon>
        <taxon>Lamiales</taxon>
        <taxon>Pedaliaceae</taxon>
        <taxon>Sesamum</taxon>
    </lineage>
</organism>
<protein>
    <recommendedName>
        <fullName evidence="2">Retrotransposon gag domain-containing protein</fullName>
    </recommendedName>
</protein>
<comment type="caution">
    <text evidence="1">The sequence shown here is derived from an EMBL/GenBank/DDBJ whole genome shotgun (WGS) entry which is preliminary data.</text>
</comment>
<gene>
    <name evidence="1" type="ORF">Slati_3929000</name>
</gene>
<sequence length="115" mass="13296">MGQRARGAVEEMSVLTDVIDLRIDGMQADLNLLKWAVGREEDRAPVSKAARVPNAEKVSITNMYLNGDVKLWWRSRLSDDASTNRERIETWDVLKKELKDQFLPYNTSWVAREFL</sequence>
<evidence type="ECO:0008006" key="2">
    <source>
        <dbReference type="Google" id="ProtNLM"/>
    </source>
</evidence>
<dbReference type="EMBL" id="JACGWN010000014">
    <property type="protein sequence ID" value="KAL0406151.1"/>
    <property type="molecule type" value="Genomic_DNA"/>
</dbReference>
<proteinExistence type="predicted"/>
<accession>A0AAW2TRH6</accession>
<dbReference type="AlphaFoldDB" id="A0AAW2TRH6"/>
<evidence type="ECO:0000313" key="1">
    <source>
        <dbReference type="EMBL" id="KAL0406151.1"/>
    </source>
</evidence>
<reference evidence="1" key="2">
    <citation type="journal article" date="2024" name="Plant">
        <title>Genomic evolution and insights into agronomic trait innovations of Sesamum species.</title>
        <authorList>
            <person name="Miao H."/>
            <person name="Wang L."/>
            <person name="Qu L."/>
            <person name="Liu H."/>
            <person name="Sun Y."/>
            <person name="Le M."/>
            <person name="Wang Q."/>
            <person name="Wei S."/>
            <person name="Zheng Y."/>
            <person name="Lin W."/>
            <person name="Duan Y."/>
            <person name="Cao H."/>
            <person name="Xiong S."/>
            <person name="Wang X."/>
            <person name="Wei L."/>
            <person name="Li C."/>
            <person name="Ma Q."/>
            <person name="Ju M."/>
            <person name="Zhao R."/>
            <person name="Li G."/>
            <person name="Mu C."/>
            <person name="Tian Q."/>
            <person name="Mei H."/>
            <person name="Zhang T."/>
            <person name="Gao T."/>
            <person name="Zhang H."/>
        </authorList>
    </citation>
    <scope>NUCLEOTIDE SEQUENCE</scope>
    <source>
        <strain evidence="1">KEN1</strain>
    </source>
</reference>